<sequence>MTNALYDATVAHVRRIDPPHAFAHRVYLWRVDLDDLPRLPWWLRPFARFDRRDHFAAADPRGIREKLDAWLAERGVDLRGGRVVMLAAARVLGYVFNPISVYWCHDDGGRLACVVAEVHNTYGGRHAYLLHPDDAGRARAAKEFYVSPFQEMDGEYRMRLPRPEALLDLTVALRRGNSTPLVATLRGVRRPVNPRWLARLVLARPLLPQRVSALIRRHGVTLWLRKAAVVPRTPQNAGGQLHG</sequence>
<dbReference type="Proteomes" id="UP000014139">
    <property type="component" value="Unassembled WGS sequence"/>
</dbReference>
<dbReference type="PATRIC" id="fig|1292037.4.peg.6264"/>
<keyword evidence="2" id="KW-1185">Reference proteome</keyword>
<dbReference type="Pfam" id="PF07103">
    <property type="entry name" value="DUF1365"/>
    <property type="match status" value="1"/>
</dbReference>
<organism evidence="1 2">
    <name type="scientific">Amycolatopsis vancoresmycina DSM 44592</name>
    <dbReference type="NCBI Taxonomy" id="1292037"/>
    <lineage>
        <taxon>Bacteria</taxon>
        <taxon>Bacillati</taxon>
        <taxon>Actinomycetota</taxon>
        <taxon>Actinomycetes</taxon>
        <taxon>Pseudonocardiales</taxon>
        <taxon>Pseudonocardiaceae</taxon>
        <taxon>Amycolatopsis</taxon>
    </lineage>
</organism>
<name>R1HKN2_9PSEU</name>
<dbReference type="EMBL" id="AOUO01000553">
    <property type="protein sequence ID" value="EOD64135.1"/>
    <property type="molecule type" value="Genomic_DNA"/>
</dbReference>
<comment type="caution">
    <text evidence="1">The sequence shown here is derived from an EMBL/GenBank/DDBJ whole genome shotgun (WGS) entry which is preliminary data.</text>
</comment>
<dbReference type="eggNOG" id="COG3496">
    <property type="taxonomic scope" value="Bacteria"/>
</dbReference>
<evidence type="ECO:0008006" key="3">
    <source>
        <dbReference type="Google" id="ProtNLM"/>
    </source>
</evidence>
<evidence type="ECO:0000313" key="2">
    <source>
        <dbReference type="Proteomes" id="UP000014139"/>
    </source>
</evidence>
<evidence type="ECO:0000313" key="1">
    <source>
        <dbReference type="EMBL" id="EOD64135.1"/>
    </source>
</evidence>
<proteinExistence type="predicted"/>
<dbReference type="AlphaFoldDB" id="R1HKN2"/>
<reference evidence="1 2" key="1">
    <citation type="submission" date="2013-02" db="EMBL/GenBank/DDBJ databases">
        <title>Draft genome sequence of Amycolatopsis vancoresmycina strain DSM 44592T.</title>
        <authorList>
            <person name="Kumar S."/>
            <person name="Kaur N."/>
            <person name="Kaur C."/>
            <person name="Raghava G.P.S."/>
            <person name="Mayilraj S."/>
        </authorList>
    </citation>
    <scope>NUCLEOTIDE SEQUENCE [LARGE SCALE GENOMIC DNA]</scope>
    <source>
        <strain evidence="1 2">DSM 44592</strain>
    </source>
</reference>
<dbReference type="PANTHER" id="PTHR33973:SF4">
    <property type="entry name" value="OS07G0153300 PROTEIN"/>
    <property type="match status" value="1"/>
</dbReference>
<protein>
    <recommendedName>
        <fullName evidence="3">DUF1365 domain-containing protein</fullName>
    </recommendedName>
</protein>
<dbReference type="InterPro" id="IPR010775">
    <property type="entry name" value="DUF1365"/>
</dbReference>
<dbReference type="PANTHER" id="PTHR33973">
    <property type="entry name" value="OS07G0153300 PROTEIN"/>
    <property type="match status" value="1"/>
</dbReference>
<accession>R1HKN2</accession>
<gene>
    <name evidence="1" type="ORF">H480_33370</name>
</gene>